<dbReference type="EMBL" id="JABWUV010000007">
    <property type="protein sequence ID" value="KAF6341470.1"/>
    <property type="molecule type" value="Genomic_DNA"/>
</dbReference>
<gene>
    <name evidence="1" type="ORF">mMyoMyo1_011892</name>
</gene>
<comment type="caution">
    <text evidence="1">The sequence shown here is derived from an EMBL/GenBank/DDBJ whole genome shotgun (WGS) entry which is preliminary data.</text>
</comment>
<keyword evidence="2" id="KW-1185">Reference proteome</keyword>
<dbReference type="Proteomes" id="UP000527355">
    <property type="component" value="Unassembled WGS sequence"/>
</dbReference>
<name>A0A7J7WWA3_MYOMY</name>
<accession>A0A7J7WWA3</accession>
<sequence length="124" mass="13920">MIISLHTVPSHPLKIQLSWLRVLCSRQDSGTIGHLTNVSLSSSSQEHFCLCVQRHLSAVIIIASQQKMLTDLQGLNVILSQQTAFRSVKSKHFISIFGTHDNISLALCPTQFVLHEIYCTFYIV</sequence>
<evidence type="ECO:0000313" key="1">
    <source>
        <dbReference type="EMBL" id="KAF6341470.1"/>
    </source>
</evidence>
<reference evidence="1 2" key="1">
    <citation type="journal article" date="2020" name="Nature">
        <title>Six reference-quality genomes reveal evolution of bat adaptations.</title>
        <authorList>
            <person name="Jebb D."/>
            <person name="Huang Z."/>
            <person name="Pippel M."/>
            <person name="Hughes G.M."/>
            <person name="Lavrichenko K."/>
            <person name="Devanna P."/>
            <person name="Winkler S."/>
            <person name="Jermiin L.S."/>
            <person name="Skirmuntt E.C."/>
            <person name="Katzourakis A."/>
            <person name="Burkitt-Gray L."/>
            <person name="Ray D.A."/>
            <person name="Sullivan K.A.M."/>
            <person name="Roscito J.G."/>
            <person name="Kirilenko B.M."/>
            <person name="Davalos L.M."/>
            <person name="Corthals A.P."/>
            <person name="Power M.L."/>
            <person name="Jones G."/>
            <person name="Ransome R.D."/>
            <person name="Dechmann D.K.N."/>
            <person name="Locatelli A.G."/>
            <person name="Puechmaille S.J."/>
            <person name="Fedrigo O."/>
            <person name="Jarvis E.D."/>
            <person name="Hiller M."/>
            <person name="Vernes S.C."/>
            <person name="Myers E.W."/>
            <person name="Teeling E.C."/>
        </authorList>
    </citation>
    <scope>NUCLEOTIDE SEQUENCE [LARGE SCALE GENOMIC DNA]</scope>
    <source>
        <strain evidence="1">MMyoMyo1</strain>
        <tissue evidence="1">Flight muscle</tissue>
    </source>
</reference>
<proteinExistence type="predicted"/>
<dbReference type="AlphaFoldDB" id="A0A7J7WWA3"/>
<evidence type="ECO:0000313" key="2">
    <source>
        <dbReference type="Proteomes" id="UP000527355"/>
    </source>
</evidence>
<protein>
    <submittedName>
        <fullName evidence="1">Uncharacterized protein</fullName>
    </submittedName>
</protein>
<organism evidence="1 2">
    <name type="scientific">Myotis myotis</name>
    <name type="common">Greater mouse-eared bat</name>
    <name type="synonym">Vespertilio myotis</name>
    <dbReference type="NCBI Taxonomy" id="51298"/>
    <lineage>
        <taxon>Eukaryota</taxon>
        <taxon>Metazoa</taxon>
        <taxon>Chordata</taxon>
        <taxon>Craniata</taxon>
        <taxon>Vertebrata</taxon>
        <taxon>Euteleostomi</taxon>
        <taxon>Mammalia</taxon>
        <taxon>Eutheria</taxon>
        <taxon>Laurasiatheria</taxon>
        <taxon>Chiroptera</taxon>
        <taxon>Yangochiroptera</taxon>
        <taxon>Vespertilionidae</taxon>
        <taxon>Myotis</taxon>
    </lineage>
</organism>